<dbReference type="AlphaFoldDB" id="A0A9P8W9N3"/>
<feature type="region of interest" description="Disordered" evidence="8">
    <location>
        <begin position="409"/>
        <end position="481"/>
    </location>
</feature>
<evidence type="ECO:0000313" key="10">
    <source>
        <dbReference type="EMBL" id="KAH6894249.1"/>
    </source>
</evidence>
<comment type="subcellular location">
    <subcellularLocation>
        <location evidence="1">Nucleus</location>
    </subcellularLocation>
</comment>
<gene>
    <name evidence="10" type="ORF">B0T10DRAFT_456492</name>
</gene>
<dbReference type="OrthoDB" id="5600085at2759"/>
<keyword evidence="6" id="KW-0804">Transcription</keyword>
<dbReference type="GO" id="GO:0000981">
    <property type="term" value="F:DNA-binding transcription factor activity, RNA polymerase II-specific"/>
    <property type="evidence" value="ECO:0007669"/>
    <property type="project" value="TreeGrafter"/>
</dbReference>
<feature type="compositionally biased region" description="Low complexity" evidence="8">
    <location>
        <begin position="231"/>
        <end position="250"/>
    </location>
</feature>
<evidence type="ECO:0000256" key="3">
    <source>
        <dbReference type="ARBA" id="ARBA00022833"/>
    </source>
</evidence>
<accession>A0A9P8W9N3</accession>
<dbReference type="FunFam" id="3.90.430.10:FF:000001">
    <property type="entry name" value="Copper fist DNA-binding protein"/>
    <property type="match status" value="1"/>
</dbReference>
<keyword evidence="2" id="KW-0479">Metal-binding</keyword>
<name>A0A9P8W9N3_9HYPO</name>
<dbReference type="GO" id="GO:0045944">
    <property type="term" value="P:positive regulation of transcription by RNA polymerase II"/>
    <property type="evidence" value="ECO:0007669"/>
    <property type="project" value="TreeGrafter"/>
</dbReference>
<keyword evidence="4" id="KW-0186">Copper</keyword>
<dbReference type="Proteomes" id="UP000777438">
    <property type="component" value="Unassembled WGS sequence"/>
</dbReference>
<dbReference type="GO" id="GO:0000978">
    <property type="term" value="F:RNA polymerase II cis-regulatory region sequence-specific DNA binding"/>
    <property type="evidence" value="ECO:0007669"/>
    <property type="project" value="TreeGrafter"/>
</dbReference>
<evidence type="ECO:0000256" key="6">
    <source>
        <dbReference type="ARBA" id="ARBA00023163"/>
    </source>
</evidence>
<keyword evidence="7" id="KW-0539">Nucleus</keyword>
<dbReference type="Gene3D" id="3.90.430.10">
    <property type="entry name" value="Copper fist DNA-binding domain"/>
    <property type="match status" value="1"/>
</dbReference>
<organism evidence="10 11">
    <name type="scientific">Thelonectria olida</name>
    <dbReference type="NCBI Taxonomy" id="1576542"/>
    <lineage>
        <taxon>Eukaryota</taxon>
        <taxon>Fungi</taxon>
        <taxon>Dikarya</taxon>
        <taxon>Ascomycota</taxon>
        <taxon>Pezizomycotina</taxon>
        <taxon>Sordariomycetes</taxon>
        <taxon>Hypocreomycetidae</taxon>
        <taxon>Hypocreales</taxon>
        <taxon>Nectriaceae</taxon>
        <taxon>Thelonectria</taxon>
    </lineage>
</organism>
<sequence length="536" mass="56408">MPLINGQKMAWAFSEPCIRGHRSTKCTHADERLMVPVRKPGRPLSICPHPPSRPCPCSQVTAAIPRKQKCRCGTEPAESSKAKNETSNSSEATPQSPSKVTTPSYRVQKTSNKNGASNPSRRQSVDPTAIERMDPNLLNVMPAYSGVQQTPAPIPDMSAFSAMGMIPADTPFGPMVYPMFPPQMPSPMMTPDTTNGMSNGRTTPMANGETREKIEPPIPKVGSCCGGSGGSNSSTTAPPTAQSPTAAASPVGADEPKTKSCCSPEVSSPKEDQKPDALPASDVSTPNGFMMSPFPTPIVMPNGMYGYYPQPTVFTYPPQYGSYLQPLQPDQWRQVMASMTFAAQGAMPLPYGLPPGAIPYQHQNVPPSTSGTSHQCSCGASCQCVGCAAHPYNEATQNYVRSAWESMMDDAQNHPGHTNGPSDHNHVNGHANGHRENGTNGTVARQDSANHKAAPFAGSLDGNASPPAPQTPSDAASGVSEEQALSASDFFFVTYPFGDSCAGDTASCPCGDDCQCIGCVIHSNPNPATEDGGQGS</sequence>
<comment type="caution">
    <text evidence="10">The sequence shown here is derived from an EMBL/GenBank/DDBJ whole genome shotgun (WGS) entry which is preliminary data.</text>
</comment>
<evidence type="ECO:0000256" key="5">
    <source>
        <dbReference type="ARBA" id="ARBA00023015"/>
    </source>
</evidence>
<dbReference type="SMART" id="SM00412">
    <property type="entry name" value="Cu_FIST"/>
    <property type="match status" value="1"/>
</dbReference>
<dbReference type="InterPro" id="IPR051763">
    <property type="entry name" value="Copper_Homeo_Regul"/>
</dbReference>
<evidence type="ECO:0000256" key="8">
    <source>
        <dbReference type="SAM" id="MobiDB-lite"/>
    </source>
</evidence>
<feature type="region of interest" description="Disordered" evidence="8">
    <location>
        <begin position="208"/>
        <end position="288"/>
    </location>
</feature>
<keyword evidence="11" id="KW-1185">Reference proteome</keyword>
<dbReference type="GO" id="GO:0006878">
    <property type="term" value="P:intracellular copper ion homeostasis"/>
    <property type="evidence" value="ECO:0007669"/>
    <property type="project" value="TreeGrafter"/>
</dbReference>
<reference evidence="10 11" key="1">
    <citation type="journal article" date="2021" name="Nat. Commun.">
        <title>Genetic determinants of endophytism in the Arabidopsis root mycobiome.</title>
        <authorList>
            <person name="Mesny F."/>
            <person name="Miyauchi S."/>
            <person name="Thiergart T."/>
            <person name="Pickel B."/>
            <person name="Atanasova L."/>
            <person name="Karlsson M."/>
            <person name="Huettel B."/>
            <person name="Barry K.W."/>
            <person name="Haridas S."/>
            <person name="Chen C."/>
            <person name="Bauer D."/>
            <person name="Andreopoulos W."/>
            <person name="Pangilinan J."/>
            <person name="LaButti K."/>
            <person name="Riley R."/>
            <person name="Lipzen A."/>
            <person name="Clum A."/>
            <person name="Drula E."/>
            <person name="Henrissat B."/>
            <person name="Kohler A."/>
            <person name="Grigoriev I.V."/>
            <person name="Martin F.M."/>
            <person name="Hacquard S."/>
        </authorList>
    </citation>
    <scope>NUCLEOTIDE SEQUENCE [LARGE SCALE GENOMIC DNA]</scope>
    <source>
        <strain evidence="10 11">MPI-CAGE-CH-0241</strain>
    </source>
</reference>
<dbReference type="GO" id="GO:0005634">
    <property type="term" value="C:nucleus"/>
    <property type="evidence" value="ECO:0007669"/>
    <property type="project" value="UniProtKB-SubCell"/>
</dbReference>
<dbReference type="SMART" id="SM01090">
    <property type="entry name" value="Copper-fist"/>
    <property type="match status" value="1"/>
</dbReference>
<dbReference type="InterPro" id="IPR036395">
    <property type="entry name" value="Cu_fist_DNA-bd_dom_sf"/>
</dbReference>
<evidence type="ECO:0000256" key="1">
    <source>
        <dbReference type="ARBA" id="ARBA00004123"/>
    </source>
</evidence>
<evidence type="ECO:0000256" key="4">
    <source>
        <dbReference type="ARBA" id="ARBA00023008"/>
    </source>
</evidence>
<dbReference type="PROSITE" id="PS50073">
    <property type="entry name" value="COPPER_FIST_2"/>
    <property type="match status" value="1"/>
</dbReference>
<feature type="domain" description="Copper-fist" evidence="9">
    <location>
        <begin position="1"/>
        <end position="44"/>
    </location>
</feature>
<dbReference type="PANTHER" id="PTHR28088">
    <property type="entry name" value="TRANSCRIPTIONAL ACTIVATOR HAA1-RELATED"/>
    <property type="match status" value="1"/>
</dbReference>
<keyword evidence="5" id="KW-0805">Transcription regulation</keyword>
<dbReference type="Pfam" id="PF00649">
    <property type="entry name" value="Copper-fist"/>
    <property type="match status" value="1"/>
</dbReference>
<dbReference type="EMBL" id="JAGPYM010000005">
    <property type="protein sequence ID" value="KAH6894249.1"/>
    <property type="molecule type" value="Genomic_DNA"/>
</dbReference>
<protein>
    <recommendedName>
        <fullName evidence="9">Copper-fist domain-containing protein</fullName>
    </recommendedName>
</protein>
<evidence type="ECO:0000256" key="7">
    <source>
        <dbReference type="ARBA" id="ARBA00023242"/>
    </source>
</evidence>
<evidence type="ECO:0000256" key="2">
    <source>
        <dbReference type="ARBA" id="ARBA00022723"/>
    </source>
</evidence>
<dbReference type="PANTHER" id="PTHR28088:SF9">
    <property type="entry name" value="TRANSCRIPTION FACTOR GRISEA, PUTATIVE (AFU_ORTHOLOGUE AFUA_1G13190)-RELATED"/>
    <property type="match status" value="1"/>
</dbReference>
<dbReference type="InterPro" id="IPR001083">
    <property type="entry name" value="Cu_fist_DNA-bd_dom"/>
</dbReference>
<dbReference type="GO" id="GO:0006879">
    <property type="term" value="P:intracellular iron ion homeostasis"/>
    <property type="evidence" value="ECO:0007669"/>
    <property type="project" value="TreeGrafter"/>
</dbReference>
<feature type="compositionally biased region" description="Polar residues" evidence="8">
    <location>
        <begin position="438"/>
        <end position="447"/>
    </location>
</feature>
<keyword evidence="3" id="KW-0862">Zinc</keyword>
<feature type="compositionally biased region" description="Polar residues" evidence="8">
    <location>
        <begin position="85"/>
        <end position="126"/>
    </location>
</feature>
<proteinExistence type="predicted"/>
<evidence type="ECO:0000313" key="11">
    <source>
        <dbReference type="Proteomes" id="UP000777438"/>
    </source>
</evidence>
<feature type="region of interest" description="Disordered" evidence="8">
    <location>
        <begin position="76"/>
        <end position="128"/>
    </location>
</feature>
<dbReference type="GO" id="GO:0005507">
    <property type="term" value="F:copper ion binding"/>
    <property type="evidence" value="ECO:0007669"/>
    <property type="project" value="InterPro"/>
</dbReference>
<dbReference type="SUPFAM" id="SSF57879">
    <property type="entry name" value="Zinc domain conserved in yeast copper-regulated transcription factors"/>
    <property type="match status" value="1"/>
</dbReference>
<evidence type="ECO:0000259" key="9">
    <source>
        <dbReference type="PROSITE" id="PS50073"/>
    </source>
</evidence>